<evidence type="ECO:0000313" key="6">
    <source>
        <dbReference type="Proteomes" id="UP000284706"/>
    </source>
</evidence>
<dbReference type="GO" id="GO:0030690">
    <property type="term" value="C:Noc1p-Noc2p complex"/>
    <property type="evidence" value="ECO:0007669"/>
    <property type="project" value="TreeGrafter"/>
</dbReference>
<feature type="region of interest" description="Disordered" evidence="4">
    <location>
        <begin position="168"/>
        <end position="188"/>
    </location>
</feature>
<dbReference type="OrthoDB" id="10266662at2759"/>
<feature type="compositionally biased region" description="Acidic residues" evidence="4">
    <location>
        <begin position="172"/>
        <end position="188"/>
    </location>
</feature>
<accession>A0A409VJT3</accession>
<dbReference type="InParanoid" id="A0A409VJT3"/>
<keyword evidence="6" id="KW-1185">Reference proteome</keyword>
<feature type="compositionally biased region" description="Acidic residues" evidence="4">
    <location>
        <begin position="54"/>
        <end position="63"/>
    </location>
</feature>
<dbReference type="GO" id="GO:0030691">
    <property type="term" value="C:Noc2p-Noc3p complex"/>
    <property type="evidence" value="ECO:0007669"/>
    <property type="project" value="TreeGrafter"/>
</dbReference>
<dbReference type="AlphaFoldDB" id="A0A409VJT3"/>
<evidence type="ECO:0008006" key="7">
    <source>
        <dbReference type="Google" id="ProtNLM"/>
    </source>
</evidence>
<name>A0A409VJT3_9AGAR</name>
<reference evidence="5 6" key="1">
    <citation type="journal article" date="2018" name="Evol. Lett.">
        <title>Horizontal gene cluster transfer increased hallucinogenic mushroom diversity.</title>
        <authorList>
            <person name="Reynolds H.T."/>
            <person name="Vijayakumar V."/>
            <person name="Gluck-Thaler E."/>
            <person name="Korotkin H.B."/>
            <person name="Matheny P.B."/>
            <person name="Slot J.C."/>
        </authorList>
    </citation>
    <scope>NUCLEOTIDE SEQUENCE [LARGE SCALE GENOMIC DNA]</scope>
    <source>
        <strain evidence="5 6">SRW20</strain>
    </source>
</reference>
<dbReference type="EMBL" id="NHYE01005628">
    <property type="protein sequence ID" value="PPQ66539.1"/>
    <property type="molecule type" value="Genomic_DNA"/>
</dbReference>
<comment type="caution">
    <text evidence="5">The sequence shown here is derived from an EMBL/GenBank/DDBJ whole genome shotgun (WGS) entry which is preliminary data.</text>
</comment>
<proteinExistence type="inferred from homology"/>
<dbReference type="STRING" id="231916.A0A409VJT3"/>
<dbReference type="Proteomes" id="UP000284706">
    <property type="component" value="Unassembled WGS sequence"/>
</dbReference>
<evidence type="ECO:0000256" key="4">
    <source>
        <dbReference type="SAM" id="MobiDB-lite"/>
    </source>
</evidence>
<dbReference type="GO" id="GO:0042273">
    <property type="term" value="P:ribosomal large subunit biogenesis"/>
    <property type="evidence" value="ECO:0007669"/>
    <property type="project" value="TreeGrafter"/>
</dbReference>
<feature type="compositionally biased region" description="Acidic residues" evidence="4">
    <location>
        <begin position="87"/>
        <end position="128"/>
    </location>
</feature>
<evidence type="ECO:0000313" key="5">
    <source>
        <dbReference type="EMBL" id="PPQ66539.1"/>
    </source>
</evidence>
<keyword evidence="3" id="KW-0539">Nucleus</keyword>
<comment type="similarity">
    <text evidence="2">Belongs to the NOC2 family.</text>
</comment>
<dbReference type="Pfam" id="PF03715">
    <property type="entry name" value="Noc2"/>
    <property type="match status" value="1"/>
</dbReference>
<comment type="subcellular location">
    <subcellularLocation>
        <location evidence="1">Nucleus</location>
    </subcellularLocation>
</comment>
<feature type="compositionally biased region" description="Basic residues" evidence="4">
    <location>
        <begin position="21"/>
        <end position="40"/>
    </location>
</feature>
<evidence type="ECO:0000256" key="3">
    <source>
        <dbReference type="ARBA" id="ARBA00023242"/>
    </source>
</evidence>
<protein>
    <recommendedName>
        <fullName evidence="7">Nucleolar complex protein 2</fullName>
    </recommendedName>
</protein>
<organism evidence="5 6">
    <name type="scientific">Gymnopilus dilepis</name>
    <dbReference type="NCBI Taxonomy" id="231916"/>
    <lineage>
        <taxon>Eukaryota</taxon>
        <taxon>Fungi</taxon>
        <taxon>Dikarya</taxon>
        <taxon>Basidiomycota</taxon>
        <taxon>Agaricomycotina</taxon>
        <taxon>Agaricomycetes</taxon>
        <taxon>Agaricomycetidae</taxon>
        <taxon>Agaricales</taxon>
        <taxon>Agaricineae</taxon>
        <taxon>Hymenogastraceae</taxon>
        <taxon>Gymnopilus</taxon>
    </lineage>
</organism>
<feature type="region of interest" description="Disordered" evidence="4">
    <location>
        <begin position="1"/>
        <end position="128"/>
    </location>
</feature>
<dbReference type="GO" id="GO:0005730">
    <property type="term" value="C:nucleolus"/>
    <property type="evidence" value="ECO:0007669"/>
    <property type="project" value="TreeGrafter"/>
</dbReference>
<dbReference type="PANTHER" id="PTHR12687">
    <property type="entry name" value="NUCLEOLAR COMPLEX 2 AND RAD4-RELATED"/>
    <property type="match status" value="1"/>
</dbReference>
<dbReference type="PANTHER" id="PTHR12687:SF4">
    <property type="entry name" value="NUCLEOLAR COMPLEX PROTEIN 2 HOMOLOG"/>
    <property type="match status" value="1"/>
</dbReference>
<feature type="compositionally biased region" description="Basic and acidic residues" evidence="4">
    <location>
        <begin position="64"/>
        <end position="78"/>
    </location>
</feature>
<sequence>MGKATKATKRFAASGQLKKTIQARHKHKELQKKFQKRRGNKGGDAKGKGRSTEDHDEDEEDKEVEVHQPAKESKKKMTVDSFLNGDFMDDSDADEQDDDDMASGSDESENEEDEDAVLSDDDGSFASVDELDEEGKGHLLELSKLAEKDPEFYKYLQENDKELLNFNPDALPDAEEDDEGEDADGDVAMDEDDKIPVLTKEQLKKWQKPLLQAWIPLLQHSLRALRKLLIAFRSAAHMNEEDQVVAWSIDSASVFNKLVVTTLRYTPVVLEHHVPYKTLPNGKFKPPTQTQKFKTLQKLILSHFNNVTHILSSLTDEDQLRLALTESAKLVPYITSSRKAVKAYLKKCLELWSSGSDTIRVAAFLSVRRLASSTDESIMDNIHKSTYLTLVRSSKATSVHTLPSINLMKNSASEVFCMDHPTAYQHAFGYIRQLAIHLRNSMKIKTKEAYKQVYNWQFAHCIDFWSIVLARACDAESERKNGKQSVLRPLIYPLVQVALGAIKLVPNSRSHPFHLQIIRSLLHLTKHTHTYVPLSAYLVSILSSYIAPSSRPKPSTLRPLDLDVLIRVPQQYVKTRVLSEGIVEETIYLFAEWLASPPVHGSIGFPEVVVPIVVLLRKSLKGHAMGQTNGKAKNVGAGGKEHGLLKVFLERVEESAKWMEEKRKNVQFSPSKLGDVQDWERGIKGKIEAESPLGKYLKVQRKTREKRRQLVEKARKGEDEILEED</sequence>
<dbReference type="FunCoup" id="A0A409VJT3">
    <property type="interactions" value="436"/>
</dbReference>
<dbReference type="InterPro" id="IPR005343">
    <property type="entry name" value="Noc2"/>
</dbReference>
<evidence type="ECO:0000256" key="2">
    <source>
        <dbReference type="ARBA" id="ARBA00005907"/>
    </source>
</evidence>
<gene>
    <name evidence="5" type="ORF">CVT26_009512</name>
</gene>
<feature type="compositionally biased region" description="Basic and acidic residues" evidence="4">
    <location>
        <begin position="41"/>
        <end position="53"/>
    </location>
</feature>
<dbReference type="GO" id="GO:0005654">
    <property type="term" value="C:nucleoplasm"/>
    <property type="evidence" value="ECO:0007669"/>
    <property type="project" value="TreeGrafter"/>
</dbReference>
<evidence type="ECO:0000256" key="1">
    <source>
        <dbReference type="ARBA" id="ARBA00004123"/>
    </source>
</evidence>